<dbReference type="PANTHER" id="PTHR43024">
    <property type="entry name" value="UDP-N-ACETYLMURAMOYL-TRIPEPTIDE--D-ALANYL-D-ALANINE LIGASE"/>
    <property type="match status" value="1"/>
</dbReference>
<feature type="region of interest" description="Disordered" evidence="4">
    <location>
        <begin position="560"/>
        <end position="580"/>
    </location>
</feature>
<dbReference type="InterPro" id="IPR008928">
    <property type="entry name" value="6-hairpin_glycosidase_sf"/>
</dbReference>
<evidence type="ECO:0000256" key="1">
    <source>
        <dbReference type="ARBA" id="ARBA00022598"/>
    </source>
</evidence>
<keyword evidence="7" id="KW-1185">Reference proteome</keyword>
<dbReference type="Pfam" id="PF08245">
    <property type="entry name" value="Mur_ligase_M"/>
    <property type="match status" value="1"/>
</dbReference>
<accession>A0A839IU26</accession>
<dbReference type="SUPFAM" id="SSF53623">
    <property type="entry name" value="MurD-like peptide ligases, catalytic domain"/>
    <property type="match status" value="1"/>
</dbReference>
<dbReference type="RefSeq" id="WP_182810725.1">
    <property type="nucleotide sequence ID" value="NZ_JACJFM010000039.1"/>
</dbReference>
<sequence>MSLSTLLSKLQPELEKHVTLLPAPWPGCQLFLSVSNGKERATVINVTGDNFHHAWEKGTRELQRVVKRQKLKVKWLKADWTRDVTEFDWKTFKQQELLQTKRNYYRYGIALDPELKYSFLEQELNGNATLYMGGKQAMAELNEKNFTRYAHLRFHKKIPLDFSDQSLVYRLDNQGIFCSTEEEPQLLYGVSREAGRRIVDDLDEHTARRLITTSSDYLASQVLKSGRFNYGWHPCFDRAINTYNTLRHASSTYAMLEGWEVTQCDTLLESIKRSLRYLSQELIQIYTLEDGSQAAFLTDLEDEIKLGGNAVCLLAFTKYTELLDDQQYLPLLEQLALGIRHMQNPDNGSFVHVLNSNDLSVKEAFRTIYYEGEAAFGLMRLYGLTRDERWLKVVTDAFEYFIEKDHWKTHDHWLSYCVNELTLYRPEARYYEFGIKNFSGHLDFVLERITTFPTLLELMMAAHKMICRLQQQPEFSYLLEQIDLEKFHQALKHRAHYLMNGYFWPEYAMYFQNPAKIVGSCYIRHHAFRVRIDDVEHYLSGYVAYLHYYLGVDTPAHGSPEPALEAESAQDSSTVPVRAQSESTSVPARIEIAEDQFMPALNELRRFDPRQLWRFFVDGRFHKKYNGWTGYEAGERGSIPALLNAFRFMLENFDLSEGLKATYLRELHKACMMGVETANKKSSPGDIRYLNSGMPFFAKSTTYEHLKEVFELRRGDGTVMFNTAKYAYTADELDVDEIYQALLKDKRINYRNWYPNLNQEEEQALQGQSTLKRFYEVKHKVQMLMVEKTQKIVDRYNSNIAKARTEEEKLRVITLVSREMELLHPFPDGNCRTFSCILQTQLLMFNGFLPAILENPNLDNEVSHDQWIEEVRKGIKRTEQLLEDPEIALFNYSINDMPEKDQKAFLDMADPVIKWLSSHEESWLTPERLEKLSGGSWFNINRNLRFTGVGDYNTYRSGQIYFMLSLEEWKEEGKDPFAQIKNLKSKGIRALVSDDPAITEQDDLPVLLVSHIRDCYNHIATETRQGVNPTTILVTGTEGKTGFKTQLHHILQPQIQSHANINSANTEIPVLRSLINLRKDDKVEINEVSVGGNEALRLERSHWVNPDICVFTNISPNHMDMHKTIDNIIHAKSSVVAGLRDNGLCIINRDMPYFEPLKQAILERNTRLQILTFGSSADDDAQLISQTFNQDKFGWDISARIEDEKLNYFIPMLQEHAGLASLPTLLCVKKLGLNVSAAAQAYASLKPYETMGRMVRLKKPQGDILFYDQSRRGAIGGMQSAFNDLSRLKVKGKVVALVGGISIKKDSDWTRDSHTTLAEMINQSPVDKLYTTGNFMHYVHDNLDNKAIYQQHSDDLDFLAKELLDQLEPDDLLFIIGSAYLYLGRVTDRILKQVPYEIFNYKKPLLNKPALLLNFFQQTGHCIEQEHGLTDVSDQLSRGYTPEKCKAWFYNNTSDSKEKGRQVFGSYFDFGSDKYLLHIDCATMNIHLGLVRYQRTENGGYKQSRMTEEEFSSINKTMNSHLNSKYPIHFRGWGGSWCSIDFGKMIDPENNQKHKILSDFKETVFYSDCLKPLLAAVKALQS</sequence>
<dbReference type="Proteomes" id="UP000565262">
    <property type="component" value="Unassembled WGS sequence"/>
</dbReference>
<keyword evidence="1" id="KW-0436">Ligase</keyword>
<dbReference type="SUPFAM" id="SSF48208">
    <property type="entry name" value="Six-hairpin glycosidases"/>
    <property type="match status" value="1"/>
</dbReference>
<dbReference type="InterPro" id="IPR013221">
    <property type="entry name" value="Mur_ligase_cen"/>
</dbReference>
<dbReference type="InterPro" id="IPR036565">
    <property type="entry name" value="Mur-like_cat_sf"/>
</dbReference>
<evidence type="ECO:0000313" key="6">
    <source>
        <dbReference type="EMBL" id="MBB1488953.1"/>
    </source>
</evidence>
<dbReference type="GO" id="GO:0016881">
    <property type="term" value="F:acid-amino acid ligase activity"/>
    <property type="evidence" value="ECO:0007669"/>
    <property type="project" value="InterPro"/>
</dbReference>
<evidence type="ECO:0000256" key="3">
    <source>
        <dbReference type="ARBA" id="ARBA00022840"/>
    </source>
</evidence>
<organism evidence="6 7">
    <name type="scientific">Oceanospirillum sediminis</name>
    <dbReference type="NCBI Taxonomy" id="2760088"/>
    <lineage>
        <taxon>Bacteria</taxon>
        <taxon>Pseudomonadati</taxon>
        <taxon>Pseudomonadota</taxon>
        <taxon>Gammaproteobacteria</taxon>
        <taxon>Oceanospirillales</taxon>
        <taxon>Oceanospirillaceae</taxon>
        <taxon>Oceanospirillum</taxon>
    </lineage>
</organism>
<dbReference type="InterPro" id="IPR036615">
    <property type="entry name" value="Mur_ligase_C_dom_sf"/>
</dbReference>
<dbReference type="Gene3D" id="1.10.3290.10">
    <property type="entry name" value="Fido-like domain"/>
    <property type="match status" value="1"/>
</dbReference>
<dbReference type="Gene3D" id="3.40.1190.10">
    <property type="entry name" value="Mur-like, catalytic domain"/>
    <property type="match status" value="1"/>
</dbReference>
<dbReference type="Gene3D" id="3.90.190.20">
    <property type="entry name" value="Mur ligase, C-terminal domain"/>
    <property type="match status" value="1"/>
</dbReference>
<dbReference type="InterPro" id="IPR036597">
    <property type="entry name" value="Fido-like_dom_sf"/>
</dbReference>
<dbReference type="PROSITE" id="PS51459">
    <property type="entry name" value="FIDO"/>
    <property type="match status" value="1"/>
</dbReference>
<comment type="caution">
    <text evidence="6">The sequence shown here is derived from an EMBL/GenBank/DDBJ whole genome shotgun (WGS) entry which is preliminary data.</text>
</comment>
<evidence type="ECO:0000313" key="7">
    <source>
        <dbReference type="Proteomes" id="UP000565262"/>
    </source>
</evidence>
<dbReference type="InterPro" id="IPR003812">
    <property type="entry name" value="Fido"/>
</dbReference>
<protein>
    <recommendedName>
        <fullName evidence="5">Fido domain-containing protein</fullName>
    </recommendedName>
</protein>
<keyword evidence="3" id="KW-0067">ATP-binding</keyword>
<evidence type="ECO:0000256" key="4">
    <source>
        <dbReference type="SAM" id="MobiDB-lite"/>
    </source>
</evidence>
<dbReference type="GO" id="GO:0005975">
    <property type="term" value="P:carbohydrate metabolic process"/>
    <property type="evidence" value="ECO:0007669"/>
    <property type="project" value="InterPro"/>
</dbReference>
<keyword evidence="2" id="KW-0547">Nucleotide-binding</keyword>
<evidence type="ECO:0000256" key="2">
    <source>
        <dbReference type="ARBA" id="ARBA00022741"/>
    </source>
</evidence>
<dbReference type="SUPFAM" id="SSF53244">
    <property type="entry name" value="MurD-like peptide ligases, peptide-binding domain"/>
    <property type="match status" value="1"/>
</dbReference>
<feature type="compositionally biased region" description="Polar residues" evidence="4">
    <location>
        <begin position="569"/>
        <end position="580"/>
    </location>
</feature>
<feature type="domain" description="Fido" evidence="5">
    <location>
        <begin position="730"/>
        <end position="893"/>
    </location>
</feature>
<dbReference type="EMBL" id="JACJFM010000039">
    <property type="protein sequence ID" value="MBB1488953.1"/>
    <property type="molecule type" value="Genomic_DNA"/>
</dbReference>
<proteinExistence type="predicted"/>
<dbReference type="InterPro" id="IPR051046">
    <property type="entry name" value="MurCDEF_CellWall_CoF430Synth"/>
</dbReference>
<name>A0A839IU26_9GAMM</name>
<evidence type="ECO:0000259" key="5">
    <source>
        <dbReference type="PROSITE" id="PS51459"/>
    </source>
</evidence>
<reference evidence="6 7" key="1">
    <citation type="submission" date="2020-08" db="EMBL/GenBank/DDBJ databases">
        <title>Oceanospirillum sp. nov. isolated from marine sediment.</title>
        <authorList>
            <person name="Ji X."/>
        </authorList>
    </citation>
    <scope>NUCLEOTIDE SEQUENCE [LARGE SCALE GENOMIC DNA]</scope>
    <source>
        <strain evidence="6 7">D5</strain>
    </source>
</reference>
<dbReference type="GO" id="GO:0005524">
    <property type="term" value="F:ATP binding"/>
    <property type="evidence" value="ECO:0007669"/>
    <property type="project" value="UniProtKB-KW"/>
</dbReference>
<gene>
    <name evidence="6" type="ORF">H4O21_20290</name>
</gene>
<dbReference type="PANTHER" id="PTHR43024:SF1">
    <property type="entry name" value="UDP-N-ACETYLMURAMOYL-TRIPEPTIDE--D-ALANYL-D-ALANINE LIGASE"/>
    <property type="match status" value="1"/>
</dbReference>
<dbReference type="SUPFAM" id="SSF140931">
    <property type="entry name" value="Fic-like"/>
    <property type="match status" value="1"/>
</dbReference>